<sequence length="623" mass="68227">MDSSSPIAVQLKYQDVRYNLQSIRLFGVVLNKFRSMLTHAFAVVVLAVLTGTSTNASTFTLDIDDDGQIEALTDGLLILRHLFGFSGDSLTDGALGQDASRTDSTTVAAYLADNELQLDIDDDGQIDALTDGLLVLRNLFGFAGASLVGGAVGTDARRTDFEGVVAYINTIKDSDNDGYLDSVDAFPFNDGEWFDVDNDGIGDNIDDDVNKLTISGYEPTMVTYSKLILTLDSLVDECSFEFNQTSAKPVLHLDMSNNTQVKLRLPIVYKNETISFQISSDTTSDCLVSKVISIDVTPDNSSEYDLLTFSSLNLNLDTRLQTNYFGIYQVGLGFRWTTERYSGTFCYAGICTTEENALPAVEADNFSVGDFNGDGHQDFATIMKVLGSRGYQGSDRSSKNTLLILLNDGLGNLYEDSNFIDISDVPEVRSAYRMKVADFNSDGKDDIFISSFGKYVCAEDNTCSSDPANHGLLITSENKMLSYSHHIEDNNDGNGFLRPAHDASAGDIDGDGDIDIIASAYIMYNDGDGIFSKYKDLEDPWYGGFDEYDNYTQNPIDASSVADFNGDGVDDIILWFRSDHESQCDTGNSDQKAEAYCGGYIKFGPILATDNVHVNDDFARLTD</sequence>
<dbReference type="EMBL" id="UINC01033664">
    <property type="protein sequence ID" value="SVB23300.1"/>
    <property type="molecule type" value="Genomic_DNA"/>
</dbReference>
<organism evidence="2">
    <name type="scientific">marine metagenome</name>
    <dbReference type="NCBI Taxonomy" id="408172"/>
    <lineage>
        <taxon>unclassified sequences</taxon>
        <taxon>metagenomes</taxon>
        <taxon>ecological metagenomes</taxon>
    </lineage>
</organism>
<evidence type="ECO:0000256" key="1">
    <source>
        <dbReference type="ARBA" id="ARBA00022729"/>
    </source>
</evidence>
<protein>
    <submittedName>
        <fullName evidence="2">Uncharacterized protein</fullName>
    </submittedName>
</protein>
<feature type="non-terminal residue" evidence="2">
    <location>
        <position position="623"/>
    </location>
</feature>
<reference evidence="2" key="1">
    <citation type="submission" date="2018-05" db="EMBL/GenBank/DDBJ databases">
        <authorList>
            <person name="Lanie J.A."/>
            <person name="Ng W.-L."/>
            <person name="Kazmierczak K.M."/>
            <person name="Andrzejewski T.M."/>
            <person name="Davidsen T.M."/>
            <person name="Wayne K.J."/>
            <person name="Tettelin H."/>
            <person name="Glass J.I."/>
            <person name="Rusch D."/>
            <person name="Podicherti R."/>
            <person name="Tsui H.-C.T."/>
            <person name="Winkler M.E."/>
        </authorList>
    </citation>
    <scope>NUCLEOTIDE SEQUENCE</scope>
</reference>
<dbReference type="Gene3D" id="4.10.1080.10">
    <property type="entry name" value="TSP type-3 repeat"/>
    <property type="match status" value="1"/>
</dbReference>
<keyword evidence="1" id="KW-0732">Signal</keyword>
<dbReference type="SUPFAM" id="SSF69318">
    <property type="entry name" value="Integrin alpha N-terminal domain"/>
    <property type="match status" value="1"/>
</dbReference>
<dbReference type="InterPro" id="IPR013517">
    <property type="entry name" value="FG-GAP"/>
</dbReference>
<dbReference type="InterPro" id="IPR028974">
    <property type="entry name" value="TSP_type-3_rpt"/>
</dbReference>
<proteinExistence type="predicted"/>
<name>A0A382CB89_9ZZZZ</name>
<dbReference type="InterPro" id="IPR028994">
    <property type="entry name" value="Integrin_alpha_N"/>
</dbReference>
<gene>
    <name evidence="2" type="ORF">METZ01_LOCUS176154</name>
</gene>
<dbReference type="Gene3D" id="2.130.10.130">
    <property type="entry name" value="Integrin alpha, N-terminal"/>
    <property type="match status" value="1"/>
</dbReference>
<dbReference type="AlphaFoldDB" id="A0A382CB89"/>
<dbReference type="Pfam" id="PF13517">
    <property type="entry name" value="FG-GAP_3"/>
    <property type="match status" value="1"/>
</dbReference>
<dbReference type="GO" id="GO:0005509">
    <property type="term" value="F:calcium ion binding"/>
    <property type="evidence" value="ECO:0007669"/>
    <property type="project" value="InterPro"/>
</dbReference>
<evidence type="ECO:0000313" key="2">
    <source>
        <dbReference type="EMBL" id="SVB23300.1"/>
    </source>
</evidence>
<dbReference type="SUPFAM" id="SSF103647">
    <property type="entry name" value="TSP type-3 repeat"/>
    <property type="match status" value="1"/>
</dbReference>
<accession>A0A382CB89</accession>